<evidence type="ECO:0000256" key="1">
    <source>
        <dbReference type="ARBA" id="ARBA00022670"/>
    </source>
</evidence>
<evidence type="ECO:0000259" key="6">
    <source>
        <dbReference type="PROSITE" id="PS50249"/>
    </source>
</evidence>
<sequence length="137" mass="15611">MQISLKQSCYQQMIQHSTEAFPEEACGILLAPDGDSTITACMRIDNVHEQKTSAFRFDPEQWVNAHYWASRRQLTIAGIYHSHPTAEAVPSSRDVAGLLDSQLLYAIVSLKQKDSLQIKLYRRNVQNQFINYPLVLT</sequence>
<feature type="domain" description="MPN" evidence="6">
    <location>
        <begin position="3"/>
        <end position="127"/>
    </location>
</feature>
<dbReference type="GO" id="GO:0008270">
    <property type="term" value="F:zinc ion binding"/>
    <property type="evidence" value="ECO:0007669"/>
    <property type="project" value="TreeGrafter"/>
</dbReference>
<dbReference type="InterPro" id="IPR037518">
    <property type="entry name" value="MPN"/>
</dbReference>
<dbReference type="RefSeq" id="WP_281425549.1">
    <property type="nucleotide sequence ID" value="NZ_BOSE01000001.1"/>
</dbReference>
<evidence type="ECO:0000256" key="4">
    <source>
        <dbReference type="ARBA" id="ARBA00022833"/>
    </source>
</evidence>
<evidence type="ECO:0000256" key="2">
    <source>
        <dbReference type="ARBA" id="ARBA00022723"/>
    </source>
</evidence>
<dbReference type="Proteomes" id="UP000683139">
    <property type="component" value="Unassembled WGS sequence"/>
</dbReference>
<dbReference type="InterPro" id="IPR051929">
    <property type="entry name" value="VirAsm_ModProt"/>
</dbReference>
<dbReference type="PROSITE" id="PS50249">
    <property type="entry name" value="MPN"/>
    <property type="match status" value="1"/>
</dbReference>
<dbReference type="InterPro" id="IPR000555">
    <property type="entry name" value="JAMM/MPN+_dom"/>
</dbReference>
<accession>A0A919YLG3</accession>
<keyword evidence="4" id="KW-0862">Zinc</keyword>
<keyword evidence="1" id="KW-0645">Protease</keyword>
<keyword evidence="3" id="KW-0378">Hydrolase</keyword>
<keyword evidence="8" id="KW-1185">Reference proteome</keyword>
<dbReference type="GO" id="GO:0006508">
    <property type="term" value="P:proteolysis"/>
    <property type="evidence" value="ECO:0007669"/>
    <property type="project" value="UniProtKB-KW"/>
</dbReference>
<dbReference type="InterPro" id="IPR028090">
    <property type="entry name" value="JAB_dom_prok"/>
</dbReference>
<evidence type="ECO:0000313" key="7">
    <source>
        <dbReference type="EMBL" id="GIP15385.1"/>
    </source>
</evidence>
<reference evidence="7" key="1">
    <citation type="submission" date="2021-03" db="EMBL/GenBank/DDBJ databases">
        <title>Antimicrobial resistance genes in bacteria isolated from Japanese honey, and their potential for conferring macrolide and lincosamide resistance in the American foulbrood pathogen Paenibacillus larvae.</title>
        <authorList>
            <person name="Okamoto M."/>
            <person name="Kumagai M."/>
            <person name="Kanamori H."/>
            <person name="Takamatsu D."/>
        </authorList>
    </citation>
    <scope>NUCLEOTIDE SEQUENCE</scope>
    <source>
        <strain evidence="7">J40TS1</strain>
    </source>
</reference>
<keyword evidence="2" id="KW-0479">Metal-binding</keyword>
<dbReference type="Gene3D" id="3.40.140.10">
    <property type="entry name" value="Cytidine Deaminase, domain 2"/>
    <property type="match status" value="1"/>
</dbReference>
<evidence type="ECO:0000256" key="3">
    <source>
        <dbReference type="ARBA" id="ARBA00022801"/>
    </source>
</evidence>
<dbReference type="Pfam" id="PF14464">
    <property type="entry name" value="Prok-JAB"/>
    <property type="match status" value="1"/>
</dbReference>
<dbReference type="PANTHER" id="PTHR34858">
    <property type="entry name" value="CYSO-CYSTEINE PEPTIDASE"/>
    <property type="match status" value="1"/>
</dbReference>
<organism evidence="7 8">
    <name type="scientific">Paenibacillus montaniterrae</name>
    <dbReference type="NCBI Taxonomy" id="429341"/>
    <lineage>
        <taxon>Bacteria</taxon>
        <taxon>Bacillati</taxon>
        <taxon>Bacillota</taxon>
        <taxon>Bacilli</taxon>
        <taxon>Bacillales</taxon>
        <taxon>Paenibacillaceae</taxon>
        <taxon>Paenibacillus</taxon>
    </lineage>
</organism>
<proteinExistence type="predicted"/>
<dbReference type="GO" id="GO:0008235">
    <property type="term" value="F:metalloexopeptidase activity"/>
    <property type="evidence" value="ECO:0007669"/>
    <property type="project" value="TreeGrafter"/>
</dbReference>
<dbReference type="AlphaFoldDB" id="A0A919YLG3"/>
<dbReference type="EMBL" id="BOSE01000001">
    <property type="protein sequence ID" value="GIP15385.1"/>
    <property type="molecule type" value="Genomic_DNA"/>
</dbReference>
<protein>
    <recommendedName>
        <fullName evidence="6">MPN domain-containing protein</fullName>
    </recommendedName>
</protein>
<evidence type="ECO:0000256" key="5">
    <source>
        <dbReference type="ARBA" id="ARBA00023049"/>
    </source>
</evidence>
<name>A0A919YLG3_9BACL</name>
<dbReference type="PANTHER" id="PTHR34858:SF1">
    <property type="entry name" value="CYSO-CYSTEINE PEPTIDASE"/>
    <property type="match status" value="1"/>
</dbReference>
<dbReference type="SMART" id="SM00232">
    <property type="entry name" value="JAB_MPN"/>
    <property type="match status" value="1"/>
</dbReference>
<evidence type="ECO:0000313" key="8">
    <source>
        <dbReference type="Proteomes" id="UP000683139"/>
    </source>
</evidence>
<dbReference type="CDD" id="cd08070">
    <property type="entry name" value="MPN_like"/>
    <property type="match status" value="1"/>
</dbReference>
<comment type="caution">
    <text evidence="7">The sequence shown here is derived from an EMBL/GenBank/DDBJ whole genome shotgun (WGS) entry which is preliminary data.</text>
</comment>
<dbReference type="SUPFAM" id="SSF102712">
    <property type="entry name" value="JAB1/MPN domain"/>
    <property type="match status" value="1"/>
</dbReference>
<keyword evidence="5" id="KW-0482">Metalloprotease</keyword>
<gene>
    <name evidence="7" type="ORF">J40TS1_10270</name>
</gene>